<evidence type="ECO:0000256" key="9">
    <source>
        <dbReference type="ARBA" id="ARBA00023014"/>
    </source>
</evidence>
<evidence type="ECO:0000313" key="11">
    <source>
        <dbReference type="Proteomes" id="UP000244016"/>
    </source>
</evidence>
<dbReference type="InterPro" id="IPR003473">
    <property type="entry name" value="NadA"/>
</dbReference>
<organism evidence="10 11">
    <name type="scientific">Brockia lithotrophica</name>
    <dbReference type="NCBI Taxonomy" id="933949"/>
    <lineage>
        <taxon>Bacteria</taxon>
        <taxon>Bacillati</taxon>
        <taxon>Bacillota</taxon>
        <taxon>Bacilli</taxon>
        <taxon>Bacillales</taxon>
        <taxon>Bacillales Family X. Incertae Sedis</taxon>
        <taxon>Brockia</taxon>
    </lineage>
</organism>
<comment type="cofactor">
    <cofactor evidence="1">
        <name>[4Fe-4S] cluster</name>
        <dbReference type="ChEBI" id="CHEBI:49883"/>
    </cofactor>
</comment>
<dbReference type="InterPro" id="IPR036094">
    <property type="entry name" value="NadA_sf"/>
</dbReference>
<dbReference type="GO" id="GO:0005829">
    <property type="term" value="C:cytosol"/>
    <property type="evidence" value="ECO:0007669"/>
    <property type="project" value="TreeGrafter"/>
</dbReference>
<evidence type="ECO:0000256" key="6">
    <source>
        <dbReference type="ARBA" id="ARBA00022679"/>
    </source>
</evidence>
<keyword evidence="5" id="KW-0662">Pyridine nucleotide biosynthesis</keyword>
<dbReference type="PANTHER" id="PTHR30573:SF0">
    <property type="entry name" value="QUINOLINATE SYNTHASE, CHLOROPLASTIC"/>
    <property type="match status" value="1"/>
</dbReference>
<evidence type="ECO:0000256" key="4">
    <source>
        <dbReference type="ARBA" id="ARBA00022485"/>
    </source>
</evidence>
<evidence type="ECO:0000256" key="7">
    <source>
        <dbReference type="ARBA" id="ARBA00022723"/>
    </source>
</evidence>
<dbReference type="Pfam" id="PF02445">
    <property type="entry name" value="NadA"/>
    <property type="match status" value="1"/>
</dbReference>
<dbReference type="EMBL" id="PEBW01000002">
    <property type="protein sequence ID" value="PTQ52492.1"/>
    <property type="molecule type" value="Genomic_DNA"/>
</dbReference>
<evidence type="ECO:0000256" key="3">
    <source>
        <dbReference type="ARBA" id="ARBA00012669"/>
    </source>
</evidence>
<evidence type="ECO:0000256" key="1">
    <source>
        <dbReference type="ARBA" id="ARBA00001966"/>
    </source>
</evidence>
<keyword evidence="9" id="KW-0411">Iron-sulfur</keyword>
<dbReference type="GO" id="GO:0051539">
    <property type="term" value="F:4 iron, 4 sulfur cluster binding"/>
    <property type="evidence" value="ECO:0007669"/>
    <property type="project" value="UniProtKB-KW"/>
</dbReference>
<gene>
    <name evidence="10" type="ORF">BLITH_0671</name>
</gene>
<proteinExistence type="predicted"/>
<accession>A0A2T5G8H0</accession>
<evidence type="ECO:0000313" key="10">
    <source>
        <dbReference type="EMBL" id="PTQ52492.1"/>
    </source>
</evidence>
<keyword evidence="6" id="KW-0808">Transferase</keyword>
<dbReference type="GO" id="GO:0046872">
    <property type="term" value="F:metal ion binding"/>
    <property type="evidence" value="ECO:0007669"/>
    <property type="project" value="UniProtKB-KW"/>
</dbReference>
<name>A0A2T5G8H0_9BACL</name>
<dbReference type="SUPFAM" id="SSF142754">
    <property type="entry name" value="NadA-like"/>
    <property type="match status" value="1"/>
</dbReference>
<protein>
    <recommendedName>
        <fullName evidence="3">quinolinate synthase</fullName>
        <ecNumber evidence="3">2.5.1.72</ecNumber>
    </recommendedName>
</protein>
<dbReference type="UniPathway" id="UPA00253">
    <property type="reaction ID" value="UER00327"/>
</dbReference>
<reference evidence="10 11" key="1">
    <citation type="submission" date="2017-08" db="EMBL/GenBank/DDBJ databases">
        <title>Burning lignite coal seam in the remote Altai Mountains harbors a hydrogen-driven thermophilic microbial community.</title>
        <authorList>
            <person name="Kadnikov V.V."/>
            <person name="Mardanov A.V."/>
            <person name="Ivasenko D."/>
            <person name="Beletsky A.V."/>
            <person name="Karnachuk O.V."/>
            <person name="Ravin N.V."/>
        </authorList>
    </citation>
    <scope>NUCLEOTIDE SEQUENCE [LARGE SCALE GENOMIC DNA]</scope>
    <source>
        <strain evidence="10">AL31</strain>
    </source>
</reference>
<sequence length="359" mass="39419">MPPVSPHTSKIAALRESLRGRVALLAHQYVLPELARLADAVGDSLELARLAAERPEREILLLGVRFMAESAALLAGENKRVYAPVPAAGCALAEAVRADVLARALEELARRGREIVPVAYANTDVAVKAVVGRRGGAVATSANAVVVVRSFLERGKTVLFLPDENLGRVVAWTLGLREEEVRLWGEAPVEDPRTRLFLWPGACPVHAALEAEDLRRRKKSEPHARFLVHPECPLPAVREADAWGSTRRIQDYVESLPPGTRVYVGTEERMVRRLAEDHPELDVRPLLPRESGVCPYFSALTPERVAEALRAIAEGRGEAYEVRIPPELASDARRAVERMVALTNAATSREWRGAPQKTP</sequence>
<comment type="caution">
    <text evidence="10">The sequence shown here is derived from an EMBL/GenBank/DDBJ whole genome shotgun (WGS) entry which is preliminary data.</text>
</comment>
<dbReference type="GO" id="GO:0034628">
    <property type="term" value="P:'de novo' NAD+ biosynthetic process from L-aspartate"/>
    <property type="evidence" value="ECO:0007669"/>
    <property type="project" value="TreeGrafter"/>
</dbReference>
<keyword evidence="7" id="KW-0479">Metal-binding</keyword>
<dbReference type="GO" id="GO:0008987">
    <property type="term" value="F:quinolinate synthetase A activity"/>
    <property type="evidence" value="ECO:0007669"/>
    <property type="project" value="InterPro"/>
</dbReference>
<evidence type="ECO:0000256" key="5">
    <source>
        <dbReference type="ARBA" id="ARBA00022642"/>
    </source>
</evidence>
<keyword evidence="4" id="KW-0004">4Fe-4S</keyword>
<dbReference type="AlphaFoldDB" id="A0A2T5G8H0"/>
<evidence type="ECO:0000256" key="2">
    <source>
        <dbReference type="ARBA" id="ARBA00005065"/>
    </source>
</evidence>
<dbReference type="Proteomes" id="UP000244016">
    <property type="component" value="Unassembled WGS sequence"/>
</dbReference>
<dbReference type="EC" id="2.5.1.72" evidence="3"/>
<dbReference type="PANTHER" id="PTHR30573">
    <property type="entry name" value="QUINOLINATE SYNTHETASE A"/>
    <property type="match status" value="1"/>
</dbReference>
<dbReference type="Gene3D" id="3.40.50.10800">
    <property type="entry name" value="NadA-like"/>
    <property type="match status" value="3"/>
</dbReference>
<evidence type="ECO:0000256" key="8">
    <source>
        <dbReference type="ARBA" id="ARBA00023004"/>
    </source>
</evidence>
<comment type="pathway">
    <text evidence="2">Cofactor biosynthesis; NAD(+) biosynthesis; quinolinate from iminoaspartate: step 1/1.</text>
</comment>
<keyword evidence="8" id="KW-0408">Iron</keyword>